<reference evidence="2" key="2">
    <citation type="journal article" date="2021" name="PeerJ">
        <title>Extensive microbial diversity within the chicken gut microbiome revealed by metagenomics and culture.</title>
        <authorList>
            <person name="Gilroy R."/>
            <person name="Ravi A."/>
            <person name="Getino M."/>
            <person name="Pursley I."/>
            <person name="Horton D.L."/>
            <person name="Alikhan N.F."/>
            <person name="Baker D."/>
            <person name="Gharbi K."/>
            <person name="Hall N."/>
            <person name="Watson M."/>
            <person name="Adriaenssens E.M."/>
            <person name="Foster-Nyarko E."/>
            <person name="Jarju S."/>
            <person name="Secka A."/>
            <person name="Antonio M."/>
            <person name="Oren A."/>
            <person name="Chaudhuri R.R."/>
            <person name="La Ragione R."/>
            <person name="Hildebrand F."/>
            <person name="Pallen M.J."/>
        </authorList>
    </citation>
    <scope>NUCLEOTIDE SEQUENCE</scope>
    <source>
        <strain evidence="2">CHK154-7741</strain>
    </source>
</reference>
<proteinExistence type="predicted"/>
<gene>
    <name evidence="2" type="ORF">IAD26_00265</name>
</gene>
<dbReference type="EMBL" id="DVOD01000003">
    <property type="protein sequence ID" value="HIU91543.1"/>
    <property type="molecule type" value="Genomic_DNA"/>
</dbReference>
<protein>
    <submittedName>
        <fullName evidence="2">Uncharacterized protein</fullName>
    </submittedName>
</protein>
<accession>A0A9D1MXW0</accession>
<feature type="region of interest" description="Disordered" evidence="1">
    <location>
        <begin position="152"/>
        <end position="187"/>
    </location>
</feature>
<organism evidence="2 3">
    <name type="scientific">Candidatus Limenecus avicola</name>
    <dbReference type="NCBI Taxonomy" id="2840847"/>
    <lineage>
        <taxon>Bacteria</taxon>
        <taxon>Bacillati</taxon>
        <taxon>Bacillota</taxon>
        <taxon>Clostridia</taxon>
        <taxon>Eubacteriales</taxon>
        <taxon>Clostridiaceae</taxon>
        <taxon>Clostridiaceae incertae sedis</taxon>
        <taxon>Candidatus Limenecus</taxon>
    </lineage>
</organism>
<evidence type="ECO:0000256" key="1">
    <source>
        <dbReference type="SAM" id="MobiDB-lite"/>
    </source>
</evidence>
<name>A0A9D1MXW0_9CLOT</name>
<evidence type="ECO:0000313" key="2">
    <source>
        <dbReference type="EMBL" id="HIU91543.1"/>
    </source>
</evidence>
<dbReference type="AlphaFoldDB" id="A0A9D1MXW0"/>
<comment type="caution">
    <text evidence="2">The sequence shown here is derived from an EMBL/GenBank/DDBJ whole genome shotgun (WGS) entry which is preliminary data.</text>
</comment>
<reference evidence="2" key="1">
    <citation type="submission" date="2020-10" db="EMBL/GenBank/DDBJ databases">
        <authorList>
            <person name="Gilroy R."/>
        </authorList>
    </citation>
    <scope>NUCLEOTIDE SEQUENCE</scope>
    <source>
        <strain evidence="2">CHK154-7741</strain>
    </source>
</reference>
<evidence type="ECO:0000313" key="3">
    <source>
        <dbReference type="Proteomes" id="UP000886748"/>
    </source>
</evidence>
<feature type="compositionally biased region" description="Low complexity" evidence="1">
    <location>
        <begin position="164"/>
        <end position="187"/>
    </location>
</feature>
<dbReference type="Proteomes" id="UP000886748">
    <property type="component" value="Unassembled WGS sequence"/>
</dbReference>
<sequence length="390" mass="41689">MSMNFDTYATSFQSLMSPMYNLSTNYNATINNGAVANSGANAGNGTPGAGGYGNYSAYGFMSPMTNIGIGQFNADHLVKGDDKINNYYARPIATHKTKDELPTILGILGTALGTAALITALCKGRGAEAAKKAGTYLGKTKGNKIKYTVPPRQVSRRHVKGQKTNPTVTTSGVPTTNTPTTIPQPATSNWAPKPVIYKNGTRKALPYSTRNKENITATLLPPQTAAGATKEPAQIKGLLPQRTARQQAALAKQEAAMNLPSSGQVWADEIAPKAQQVVETSQAAATQNLPAQIYKFDGLDKLQKAATGEYVYAPVDKEALKQVVFGQQNKFRLPERTVVTETAPQTTNIKGLLPQRTAKQQAALAKQEAAMNLPSSGQVWTFNGKTRNIE</sequence>